<sequence>MSFSEDLRSPRRECACKLDHRSMNPIGRVRVLKSFGAPLVHICQSNTTYKQITFSRLNSVPSCASGDTVSSFSNHTHRSSAMVCHWTHRDPPRTPAERSMLPAGFLQYYRALRQHINSFIDATLLQSSGQRYCSILTRPGSAELRYINLSVDIAANINASASLIDLYLKR</sequence>
<dbReference type="Proteomes" id="UP000249402">
    <property type="component" value="Unassembled WGS sequence"/>
</dbReference>
<proteinExistence type="predicted"/>
<name>A0A395GU90_9EURO</name>
<reference evidence="1 2" key="1">
    <citation type="submission" date="2018-02" db="EMBL/GenBank/DDBJ databases">
        <title>The genomes of Aspergillus section Nigri reveals drivers in fungal speciation.</title>
        <authorList>
            <consortium name="DOE Joint Genome Institute"/>
            <person name="Vesth T.C."/>
            <person name="Nybo J."/>
            <person name="Theobald S."/>
            <person name="Brandl J."/>
            <person name="Frisvad J.C."/>
            <person name="Nielsen K.F."/>
            <person name="Lyhne E.K."/>
            <person name="Kogle M.E."/>
            <person name="Kuo A."/>
            <person name="Riley R."/>
            <person name="Clum A."/>
            <person name="Nolan M."/>
            <person name="Lipzen A."/>
            <person name="Salamov A."/>
            <person name="Henrissat B."/>
            <person name="Wiebenga A."/>
            <person name="De vries R.P."/>
            <person name="Grigoriev I.V."/>
            <person name="Mortensen U.H."/>
            <person name="Andersen M.R."/>
            <person name="Baker S.E."/>
        </authorList>
    </citation>
    <scope>NUCLEOTIDE SEQUENCE [LARGE SCALE GENOMIC DNA]</scope>
    <source>
        <strain evidence="1 2">CBS 121593</strain>
    </source>
</reference>
<dbReference type="GeneID" id="37218704"/>
<gene>
    <name evidence="1" type="ORF">BO80DRAFT_157885</name>
</gene>
<dbReference type="VEuPathDB" id="FungiDB:BO80DRAFT_157885"/>
<evidence type="ECO:0000313" key="2">
    <source>
        <dbReference type="Proteomes" id="UP000249402"/>
    </source>
</evidence>
<evidence type="ECO:0000313" key="1">
    <source>
        <dbReference type="EMBL" id="RAK98528.1"/>
    </source>
</evidence>
<protein>
    <submittedName>
        <fullName evidence="1">Uncharacterized protein</fullName>
    </submittedName>
</protein>
<dbReference type="EMBL" id="KZ824453">
    <property type="protein sequence ID" value="RAK98528.1"/>
    <property type="molecule type" value="Genomic_DNA"/>
</dbReference>
<dbReference type="RefSeq" id="XP_025572856.1">
    <property type="nucleotide sequence ID" value="XM_025713839.1"/>
</dbReference>
<dbReference type="AlphaFoldDB" id="A0A395GU90"/>
<keyword evidence="2" id="KW-1185">Reference proteome</keyword>
<accession>A0A395GU90</accession>
<organism evidence="1 2">
    <name type="scientific">Aspergillus ibericus CBS 121593</name>
    <dbReference type="NCBI Taxonomy" id="1448316"/>
    <lineage>
        <taxon>Eukaryota</taxon>
        <taxon>Fungi</taxon>
        <taxon>Dikarya</taxon>
        <taxon>Ascomycota</taxon>
        <taxon>Pezizomycotina</taxon>
        <taxon>Eurotiomycetes</taxon>
        <taxon>Eurotiomycetidae</taxon>
        <taxon>Eurotiales</taxon>
        <taxon>Aspergillaceae</taxon>
        <taxon>Aspergillus</taxon>
        <taxon>Aspergillus subgen. Circumdati</taxon>
    </lineage>
</organism>